<organism evidence="1 2">
    <name type="scientific">Paraburkholderia tropica</name>
    <dbReference type="NCBI Taxonomy" id="92647"/>
    <lineage>
        <taxon>Bacteria</taxon>
        <taxon>Pseudomonadati</taxon>
        <taxon>Pseudomonadota</taxon>
        <taxon>Betaproteobacteria</taxon>
        <taxon>Burkholderiales</taxon>
        <taxon>Burkholderiaceae</taxon>
        <taxon>Paraburkholderia</taxon>
    </lineage>
</organism>
<evidence type="ECO:0000313" key="2">
    <source>
        <dbReference type="Proteomes" id="UP000183529"/>
    </source>
</evidence>
<evidence type="ECO:0000313" key="1">
    <source>
        <dbReference type="EMBL" id="SEK05018.1"/>
    </source>
</evidence>
<accession>A0AAQ1JW90</accession>
<dbReference type="InterPro" id="IPR009241">
    <property type="entry name" value="HigB-like"/>
</dbReference>
<name>A0AAQ1JW90_9BURK</name>
<gene>
    <name evidence="1" type="ORF">SAMN05216550_114148</name>
</gene>
<dbReference type="Proteomes" id="UP000183529">
    <property type="component" value="Unassembled WGS sequence"/>
</dbReference>
<dbReference type="EMBL" id="FNZM01000014">
    <property type="protein sequence ID" value="SEK05018.1"/>
    <property type="molecule type" value="Genomic_DNA"/>
</dbReference>
<protein>
    <submittedName>
        <fullName evidence="1">Phage-related protein</fullName>
    </submittedName>
</protein>
<reference evidence="1 2" key="1">
    <citation type="submission" date="2016-10" db="EMBL/GenBank/DDBJ databases">
        <authorList>
            <person name="Varghese N."/>
            <person name="Submissions S."/>
        </authorList>
    </citation>
    <scope>NUCLEOTIDE SEQUENCE [LARGE SCALE GENOMIC DNA]</scope>
    <source>
        <strain evidence="1 2">LMG 22274</strain>
    </source>
</reference>
<proteinExistence type="predicted"/>
<sequence length="123" mass="14189">MLIHLNRPNRYVSPLVVHFFRTGSGNEPVRLWLKDLEAADRKAIGEEIKVVQIGWPLGMPVVRKLERDLWEIRVHLPLRIARVFFTVAGNALVLLHGFIKKSHGTPQDDLELARERLRQLKNG</sequence>
<dbReference type="Pfam" id="PF05973">
    <property type="entry name" value="Gp49"/>
    <property type="match status" value="1"/>
</dbReference>
<dbReference type="AlphaFoldDB" id="A0AAQ1JW90"/>
<comment type="caution">
    <text evidence="1">The sequence shown here is derived from an EMBL/GenBank/DDBJ whole genome shotgun (WGS) entry which is preliminary data.</text>
</comment>